<keyword evidence="2" id="KW-1185">Reference proteome</keyword>
<accession>A0A1Y4DJZ4</accession>
<proteinExistence type="predicted"/>
<gene>
    <name evidence="1" type="ORF">B5F75_05520</name>
</gene>
<evidence type="ECO:0000313" key="2">
    <source>
        <dbReference type="Proteomes" id="UP000196368"/>
    </source>
</evidence>
<sequence>MIENIVLKVLKADSALAALVSTRIYPDMAQVKTLPAVVMSADEPTSPINEPWAYTQNLTFNIYAKTIKSAQDVRNRIYDILQQYDTFFCADLAKSGIIIHEAHAVMGSVSNHFPLDTEQAQEKVVSFDFYFTKCA</sequence>
<reference evidence="2" key="1">
    <citation type="submission" date="2017-04" db="EMBL/GenBank/DDBJ databases">
        <title>Function of individual gut microbiota members based on whole genome sequencing of pure cultures obtained from chicken caecum.</title>
        <authorList>
            <person name="Medvecky M."/>
            <person name="Cejkova D."/>
            <person name="Polansky O."/>
            <person name="Karasova D."/>
            <person name="Kubasova T."/>
            <person name="Cizek A."/>
            <person name="Rychlik I."/>
        </authorList>
    </citation>
    <scope>NUCLEOTIDE SEQUENCE [LARGE SCALE GENOMIC DNA]</scope>
    <source>
        <strain evidence="2">An273</strain>
    </source>
</reference>
<dbReference type="EMBL" id="NFJD01000003">
    <property type="protein sequence ID" value="OUO56650.1"/>
    <property type="molecule type" value="Genomic_DNA"/>
</dbReference>
<comment type="caution">
    <text evidence="1">The sequence shown here is derived from an EMBL/GenBank/DDBJ whole genome shotgun (WGS) entry which is preliminary data.</text>
</comment>
<protein>
    <recommendedName>
        <fullName evidence="3">DUF3168 domain-containing protein</fullName>
    </recommendedName>
</protein>
<dbReference type="AlphaFoldDB" id="A0A1Y4DJZ4"/>
<name>A0A1Y4DJZ4_9BACT</name>
<dbReference type="RefSeq" id="WP_087288779.1">
    <property type="nucleotide sequence ID" value="NZ_NFJD01000003.1"/>
</dbReference>
<evidence type="ECO:0000313" key="1">
    <source>
        <dbReference type="EMBL" id="OUO56650.1"/>
    </source>
</evidence>
<evidence type="ECO:0008006" key="3">
    <source>
        <dbReference type="Google" id="ProtNLM"/>
    </source>
</evidence>
<organism evidence="1 2">
    <name type="scientific">Candidatus Avelusimicrobium gallicola</name>
    <dbReference type="NCBI Taxonomy" id="2562704"/>
    <lineage>
        <taxon>Bacteria</taxon>
        <taxon>Pseudomonadati</taxon>
        <taxon>Elusimicrobiota</taxon>
        <taxon>Elusimicrobia</taxon>
        <taxon>Elusimicrobiales</taxon>
        <taxon>Elusimicrobiaceae</taxon>
        <taxon>Candidatus Avelusimicrobium</taxon>
    </lineage>
</organism>
<dbReference type="Proteomes" id="UP000196368">
    <property type="component" value="Unassembled WGS sequence"/>
</dbReference>